<dbReference type="PANTHER" id="PTHR43818">
    <property type="entry name" value="BCDNA.GH03377"/>
    <property type="match status" value="1"/>
</dbReference>
<dbReference type="SUPFAM" id="SSF55347">
    <property type="entry name" value="Glyceraldehyde-3-phosphate dehydrogenase-like, C-terminal domain"/>
    <property type="match status" value="1"/>
</dbReference>
<proteinExistence type="predicted"/>
<dbReference type="GO" id="GO:0016491">
    <property type="term" value="F:oxidoreductase activity"/>
    <property type="evidence" value="ECO:0007669"/>
    <property type="project" value="UniProtKB-KW"/>
</dbReference>
<dbReference type="InterPro" id="IPR036291">
    <property type="entry name" value="NAD(P)-bd_dom_sf"/>
</dbReference>
<evidence type="ECO:0000259" key="3">
    <source>
        <dbReference type="Pfam" id="PF01408"/>
    </source>
</evidence>
<evidence type="ECO:0000313" key="5">
    <source>
        <dbReference type="EMBL" id="TYT61474.1"/>
    </source>
</evidence>
<dbReference type="RefSeq" id="WP_149081971.1">
    <property type="nucleotide sequence ID" value="NZ_VTAW01000017.1"/>
</dbReference>
<evidence type="ECO:0000313" key="6">
    <source>
        <dbReference type="Proteomes" id="UP000324104"/>
    </source>
</evidence>
<gene>
    <name evidence="5" type="ORF">FYC77_13220</name>
</gene>
<evidence type="ECO:0000256" key="1">
    <source>
        <dbReference type="ARBA" id="ARBA00023002"/>
    </source>
</evidence>
<evidence type="ECO:0000256" key="2">
    <source>
        <dbReference type="SAM" id="MobiDB-lite"/>
    </source>
</evidence>
<name>A0A5D5AJX2_9EURY</name>
<dbReference type="Pfam" id="PF01408">
    <property type="entry name" value="GFO_IDH_MocA"/>
    <property type="match status" value="1"/>
</dbReference>
<dbReference type="InterPro" id="IPR055170">
    <property type="entry name" value="GFO_IDH_MocA-like_dom"/>
</dbReference>
<comment type="caution">
    <text evidence="5">The sequence shown here is derived from an EMBL/GenBank/DDBJ whole genome shotgun (WGS) entry which is preliminary data.</text>
</comment>
<keyword evidence="1" id="KW-0560">Oxidoreductase</keyword>
<dbReference type="GO" id="GO:0000166">
    <property type="term" value="F:nucleotide binding"/>
    <property type="evidence" value="ECO:0007669"/>
    <property type="project" value="InterPro"/>
</dbReference>
<sequence length="391" mass="42749">MSAGQEPVRVGLVGLGNIGHHHADRLLEQELEVELVGGMDVASEARERFADRYGVEVYDDHHDLYDAADAVIVTTPNRFHEEYAVAALERDLNILLEKPLGHTLESARRIAAAAADSTGLTMVGFNNRFLNAVAVLRDRIGRGEFGEVTHVEANYVRRRGIPGRGSWFTRKEVSGGGALIDLGVHAIDLGMYLLDYPDPVEVSGVTRSQFGHREDYAYLEMWGDDAGPDAFDVDDSASAFVRCDDDRTISLEVAWATNRPPTHEFVVRGTEAAARFDLLTDELTIYSASKSGGDHTIDETIETRENDSHADEQAAFLEAILANRSGTRRDAEGRTRAGTVENGLTVQRVVDGIYRSSDRGGTISLEASGESVPLKGVEDESVPLEESYSNN</sequence>
<reference evidence="5 6" key="1">
    <citation type="submission" date="2019-08" db="EMBL/GenBank/DDBJ databases">
        <title>Archaea genome.</title>
        <authorList>
            <person name="Kajale S."/>
            <person name="Shouche Y."/>
            <person name="Deshpande N."/>
            <person name="Sharma A."/>
        </authorList>
    </citation>
    <scope>NUCLEOTIDE SEQUENCE [LARGE SCALE GENOMIC DNA]</scope>
    <source>
        <strain evidence="5 6">ESP3B_9</strain>
    </source>
</reference>
<accession>A0A5D5AJX2</accession>
<evidence type="ECO:0000259" key="4">
    <source>
        <dbReference type="Pfam" id="PF22725"/>
    </source>
</evidence>
<dbReference type="PANTHER" id="PTHR43818:SF11">
    <property type="entry name" value="BCDNA.GH03377"/>
    <property type="match status" value="1"/>
</dbReference>
<keyword evidence="6" id="KW-1185">Reference proteome</keyword>
<feature type="region of interest" description="Disordered" evidence="2">
    <location>
        <begin position="357"/>
        <end position="391"/>
    </location>
</feature>
<dbReference type="Gene3D" id="3.30.360.10">
    <property type="entry name" value="Dihydrodipicolinate Reductase, domain 2"/>
    <property type="match status" value="1"/>
</dbReference>
<dbReference type="InterPro" id="IPR050463">
    <property type="entry name" value="Gfo/Idh/MocA_oxidrdct_glycsds"/>
</dbReference>
<feature type="domain" description="Gfo/Idh/MocA-like oxidoreductase N-terminal" evidence="3">
    <location>
        <begin position="8"/>
        <end position="125"/>
    </location>
</feature>
<dbReference type="EMBL" id="VTAW01000017">
    <property type="protein sequence ID" value="TYT61474.1"/>
    <property type="molecule type" value="Genomic_DNA"/>
</dbReference>
<dbReference type="SUPFAM" id="SSF51735">
    <property type="entry name" value="NAD(P)-binding Rossmann-fold domains"/>
    <property type="match status" value="1"/>
</dbReference>
<feature type="domain" description="GFO/IDH/MocA-like oxidoreductase" evidence="4">
    <location>
        <begin position="135"/>
        <end position="274"/>
    </location>
</feature>
<dbReference type="Pfam" id="PF22725">
    <property type="entry name" value="GFO_IDH_MocA_C3"/>
    <property type="match status" value="1"/>
</dbReference>
<organism evidence="5 6">
    <name type="scientific">Natrialba swarupiae</name>
    <dbReference type="NCBI Taxonomy" id="2448032"/>
    <lineage>
        <taxon>Archaea</taxon>
        <taxon>Methanobacteriati</taxon>
        <taxon>Methanobacteriota</taxon>
        <taxon>Stenosarchaea group</taxon>
        <taxon>Halobacteria</taxon>
        <taxon>Halobacteriales</taxon>
        <taxon>Natrialbaceae</taxon>
        <taxon>Natrialba</taxon>
    </lineage>
</organism>
<dbReference type="InterPro" id="IPR000683">
    <property type="entry name" value="Gfo/Idh/MocA-like_OxRdtase_N"/>
</dbReference>
<dbReference type="Proteomes" id="UP000324104">
    <property type="component" value="Unassembled WGS sequence"/>
</dbReference>
<dbReference type="AlphaFoldDB" id="A0A5D5AJX2"/>
<protein>
    <submittedName>
        <fullName evidence="5">Gfo/Idh/MocA family oxidoreductase</fullName>
    </submittedName>
</protein>
<dbReference type="Gene3D" id="3.40.50.720">
    <property type="entry name" value="NAD(P)-binding Rossmann-like Domain"/>
    <property type="match status" value="1"/>
</dbReference>